<name>K9WCH1_9CYAN</name>
<dbReference type="AlphaFoldDB" id="K9WCH1"/>
<reference evidence="1 2" key="1">
    <citation type="submission" date="2012-06" db="EMBL/GenBank/DDBJ databases">
        <title>Finished chromosome of genome of Microcoleus sp. PCC 7113.</title>
        <authorList>
            <consortium name="US DOE Joint Genome Institute"/>
            <person name="Gugger M."/>
            <person name="Coursin T."/>
            <person name="Rippka R."/>
            <person name="Tandeau De Marsac N."/>
            <person name="Huntemann M."/>
            <person name="Wei C.-L."/>
            <person name="Han J."/>
            <person name="Detter J.C."/>
            <person name="Han C."/>
            <person name="Tapia R."/>
            <person name="Chen A."/>
            <person name="Kyrpides N."/>
            <person name="Mavromatis K."/>
            <person name="Markowitz V."/>
            <person name="Szeto E."/>
            <person name="Ivanova N."/>
            <person name="Pagani I."/>
            <person name="Pati A."/>
            <person name="Goodwin L."/>
            <person name="Nordberg H.P."/>
            <person name="Cantor M.N."/>
            <person name="Hua S.X."/>
            <person name="Woyke T."/>
            <person name="Kerfeld C.A."/>
        </authorList>
    </citation>
    <scope>NUCLEOTIDE SEQUENCE [LARGE SCALE GENOMIC DNA]</scope>
    <source>
        <strain evidence="1 2">PCC 7113</strain>
    </source>
</reference>
<dbReference type="KEGG" id="mic:Mic7113_1332"/>
<gene>
    <name evidence="1" type="ORF">Mic7113_1332</name>
</gene>
<evidence type="ECO:0000313" key="2">
    <source>
        <dbReference type="Proteomes" id="UP000010471"/>
    </source>
</evidence>
<dbReference type="EMBL" id="CP003630">
    <property type="protein sequence ID" value="AFZ17217.1"/>
    <property type="molecule type" value="Genomic_DNA"/>
</dbReference>
<evidence type="ECO:0000313" key="1">
    <source>
        <dbReference type="EMBL" id="AFZ17217.1"/>
    </source>
</evidence>
<sequence length="67" mass="7620">MLSSSGNLKKPLPGWEIWNALVLIFAPEHKLVLFLEQMLVECNRILLSSTQKCFAVEGGKFTTTKRR</sequence>
<dbReference type="Proteomes" id="UP000010471">
    <property type="component" value="Chromosome"/>
</dbReference>
<dbReference type="HOGENOM" id="CLU_2807667_0_0_3"/>
<accession>K9WCH1</accession>
<proteinExistence type="predicted"/>
<protein>
    <submittedName>
        <fullName evidence="1">Uncharacterized protein</fullName>
    </submittedName>
</protein>
<organism evidence="1 2">
    <name type="scientific">Allocoleopsis franciscana PCC 7113</name>
    <dbReference type="NCBI Taxonomy" id="1173027"/>
    <lineage>
        <taxon>Bacteria</taxon>
        <taxon>Bacillati</taxon>
        <taxon>Cyanobacteriota</taxon>
        <taxon>Cyanophyceae</taxon>
        <taxon>Coleofasciculales</taxon>
        <taxon>Coleofasciculaceae</taxon>
        <taxon>Allocoleopsis</taxon>
        <taxon>Allocoleopsis franciscana</taxon>
    </lineage>
</organism>
<keyword evidence="2" id="KW-1185">Reference proteome</keyword>